<comment type="subcellular location">
    <subcellularLocation>
        <location evidence="1">Golgi apparatus membrane</location>
        <topology evidence="1">Single-pass type II membrane protein</topology>
    </subcellularLocation>
    <subcellularLocation>
        <location evidence="7">Golgi apparatus</location>
        <location evidence="7">Golgi stack membrane</location>
        <topology evidence="7">Single-pass type II membrane protein</topology>
    </subcellularLocation>
</comment>
<organism evidence="9 10">
    <name type="scientific">Aplysia californica</name>
    <name type="common">California sea hare</name>
    <dbReference type="NCBI Taxonomy" id="6500"/>
    <lineage>
        <taxon>Eukaryota</taxon>
        <taxon>Metazoa</taxon>
        <taxon>Spiralia</taxon>
        <taxon>Lophotrochozoa</taxon>
        <taxon>Mollusca</taxon>
        <taxon>Gastropoda</taxon>
        <taxon>Heterobranchia</taxon>
        <taxon>Euthyneura</taxon>
        <taxon>Tectipleura</taxon>
        <taxon>Aplysiida</taxon>
        <taxon>Aplysioidea</taxon>
        <taxon>Aplysiidae</taxon>
        <taxon>Aplysia</taxon>
    </lineage>
</organism>
<feature type="domain" description="Fucosyltransferase C-terminal" evidence="8">
    <location>
        <begin position="75"/>
        <end position="261"/>
    </location>
</feature>
<evidence type="ECO:0000256" key="3">
    <source>
        <dbReference type="ARBA" id="ARBA00008919"/>
    </source>
</evidence>
<evidence type="ECO:0000256" key="4">
    <source>
        <dbReference type="ARBA" id="ARBA00022676"/>
    </source>
</evidence>
<keyword evidence="9" id="KW-1185">Reference proteome</keyword>
<name>A0ABM0JID6_APLCA</name>
<gene>
    <name evidence="10" type="primary">LOC101848735</name>
</gene>
<dbReference type="Gene3D" id="3.40.50.11660">
    <property type="entry name" value="Glycosyl transferase family 10, C-terminal domain"/>
    <property type="match status" value="1"/>
</dbReference>
<comment type="similarity">
    <text evidence="3 7">Belongs to the glycosyltransferase 10 family.</text>
</comment>
<keyword evidence="5 7" id="KW-0808">Transferase</keyword>
<dbReference type="EC" id="2.4.1.-" evidence="7"/>
<evidence type="ECO:0000259" key="8">
    <source>
        <dbReference type="Pfam" id="PF00852"/>
    </source>
</evidence>
<dbReference type="SUPFAM" id="SSF53756">
    <property type="entry name" value="UDP-Glycosyltransferase/glycogen phosphorylase"/>
    <property type="match status" value="1"/>
</dbReference>
<keyword evidence="7" id="KW-0812">Transmembrane</keyword>
<reference evidence="10" key="1">
    <citation type="submission" date="2025-08" db="UniProtKB">
        <authorList>
            <consortium name="RefSeq"/>
        </authorList>
    </citation>
    <scope>IDENTIFICATION</scope>
</reference>
<evidence type="ECO:0000313" key="10">
    <source>
        <dbReference type="RefSeq" id="XP_005094337.2"/>
    </source>
</evidence>
<protein>
    <recommendedName>
        <fullName evidence="7">Fucosyltransferase</fullName>
        <ecNumber evidence="7">2.4.1.-</ecNumber>
    </recommendedName>
</protein>
<accession>A0ABM0JID6</accession>
<dbReference type="PANTHER" id="PTHR48438">
    <property type="entry name" value="ALPHA-(1,3)-FUCOSYLTRANSFERASE C-RELATED"/>
    <property type="match status" value="1"/>
</dbReference>
<dbReference type="InterPro" id="IPR001503">
    <property type="entry name" value="Glyco_trans_10"/>
</dbReference>
<evidence type="ECO:0000313" key="9">
    <source>
        <dbReference type="Proteomes" id="UP000694888"/>
    </source>
</evidence>
<dbReference type="InterPro" id="IPR055270">
    <property type="entry name" value="Glyco_tran_10_C"/>
</dbReference>
<dbReference type="Proteomes" id="UP000694888">
    <property type="component" value="Unplaced"/>
</dbReference>
<comment type="pathway">
    <text evidence="2">Protein modification; protein glycosylation.</text>
</comment>
<dbReference type="RefSeq" id="XP_005094337.2">
    <property type="nucleotide sequence ID" value="XM_005094280.3"/>
</dbReference>
<evidence type="ECO:0000256" key="6">
    <source>
        <dbReference type="ARBA" id="ARBA00023034"/>
    </source>
</evidence>
<dbReference type="InterPro" id="IPR038577">
    <property type="entry name" value="GT10-like_C_sf"/>
</dbReference>
<dbReference type="GeneID" id="101848735"/>
<evidence type="ECO:0000256" key="5">
    <source>
        <dbReference type="ARBA" id="ARBA00022679"/>
    </source>
</evidence>
<keyword evidence="4 7" id="KW-0328">Glycosyltransferase</keyword>
<dbReference type="PANTHER" id="PTHR48438:SF1">
    <property type="entry name" value="ALPHA-(1,3)-FUCOSYLTRANSFERASE C-RELATED"/>
    <property type="match status" value="1"/>
</dbReference>
<sequence>MLHCPPHENPNSWVLKTDEAPSRFTWLQSLNRTGLKEQFNWTITHKLNSDIVQRYGYLVARDSVPVKDYDKIYNGKSKTVVWFVSHCPVRSRRKGYVQKMKVRTDVDIFGMCGDLSCGTAPKGPGIVGLREKADVETCFPMLSEKYKFYLAFENSLCQEYVTEKFFKLFNDVDVIPVVRGGADYKSYFPPKTFVDASDFSTPEALADFLEDLGRDRERYIQYLKNKDRWRSVRDFPQWQCKLCEKLHTDRNRKRYANVHSWWVYKSCHDDVIDSLKF</sequence>
<dbReference type="Pfam" id="PF00852">
    <property type="entry name" value="Glyco_transf_10"/>
    <property type="match status" value="1"/>
</dbReference>
<keyword evidence="7" id="KW-0472">Membrane</keyword>
<keyword evidence="6 7" id="KW-0333">Golgi apparatus</keyword>
<evidence type="ECO:0000256" key="2">
    <source>
        <dbReference type="ARBA" id="ARBA00004922"/>
    </source>
</evidence>
<evidence type="ECO:0000256" key="1">
    <source>
        <dbReference type="ARBA" id="ARBA00004323"/>
    </source>
</evidence>
<proteinExistence type="inferred from homology"/>
<evidence type="ECO:0000256" key="7">
    <source>
        <dbReference type="RuleBase" id="RU003832"/>
    </source>
</evidence>